<protein>
    <submittedName>
        <fullName evidence="2">Uncharacterized protein</fullName>
    </submittedName>
</protein>
<name>A0AAD5VX34_9AGAR</name>
<feature type="compositionally biased region" description="Polar residues" evidence="1">
    <location>
        <begin position="134"/>
        <end position="148"/>
    </location>
</feature>
<gene>
    <name evidence="2" type="ORF">NP233_g3523</name>
</gene>
<dbReference type="AlphaFoldDB" id="A0AAD5VX34"/>
<evidence type="ECO:0000256" key="1">
    <source>
        <dbReference type="SAM" id="MobiDB-lite"/>
    </source>
</evidence>
<evidence type="ECO:0000313" key="2">
    <source>
        <dbReference type="EMBL" id="KAJ3571798.1"/>
    </source>
</evidence>
<feature type="region of interest" description="Disordered" evidence="1">
    <location>
        <begin position="134"/>
        <end position="159"/>
    </location>
</feature>
<comment type="caution">
    <text evidence="2">The sequence shown here is derived from an EMBL/GenBank/DDBJ whole genome shotgun (WGS) entry which is preliminary data.</text>
</comment>
<reference evidence="2" key="1">
    <citation type="submission" date="2022-07" db="EMBL/GenBank/DDBJ databases">
        <title>Genome Sequence of Leucocoprinus birnbaumii.</title>
        <authorList>
            <person name="Buettner E."/>
        </authorList>
    </citation>
    <scope>NUCLEOTIDE SEQUENCE</scope>
    <source>
        <strain evidence="2">VT141</strain>
    </source>
</reference>
<evidence type="ECO:0000313" key="3">
    <source>
        <dbReference type="Proteomes" id="UP001213000"/>
    </source>
</evidence>
<dbReference type="Proteomes" id="UP001213000">
    <property type="component" value="Unassembled WGS sequence"/>
</dbReference>
<organism evidence="2 3">
    <name type="scientific">Leucocoprinus birnbaumii</name>
    <dbReference type="NCBI Taxonomy" id="56174"/>
    <lineage>
        <taxon>Eukaryota</taxon>
        <taxon>Fungi</taxon>
        <taxon>Dikarya</taxon>
        <taxon>Basidiomycota</taxon>
        <taxon>Agaricomycotina</taxon>
        <taxon>Agaricomycetes</taxon>
        <taxon>Agaricomycetidae</taxon>
        <taxon>Agaricales</taxon>
        <taxon>Agaricineae</taxon>
        <taxon>Agaricaceae</taxon>
        <taxon>Leucocoprinus</taxon>
    </lineage>
</organism>
<keyword evidence="3" id="KW-1185">Reference proteome</keyword>
<feature type="region of interest" description="Disordered" evidence="1">
    <location>
        <begin position="1"/>
        <end position="22"/>
    </location>
</feature>
<accession>A0AAD5VX34</accession>
<feature type="compositionally biased region" description="Pro residues" evidence="1">
    <location>
        <begin position="1"/>
        <end position="16"/>
    </location>
</feature>
<sequence length="159" mass="18477">MSFTLPPPPPVYPEPSPSSELEIPRQPCVAVFSAANELMEVFSEELERQLSRERGLMQLHFDSERAKLYRDMQQEREALGRKRADLEKEIQREREQKERERTMRFELERVLRGENEALKLSVARLQATIDTIQEQRGSPIDSEQSTNGLEELVGFSPFT</sequence>
<dbReference type="EMBL" id="JANIEX010000170">
    <property type="protein sequence ID" value="KAJ3571798.1"/>
    <property type="molecule type" value="Genomic_DNA"/>
</dbReference>
<proteinExistence type="predicted"/>